<dbReference type="SUPFAM" id="SSF52540">
    <property type="entry name" value="P-loop containing nucleoside triphosphate hydrolases"/>
    <property type="match status" value="1"/>
</dbReference>
<dbReference type="InterPro" id="IPR027417">
    <property type="entry name" value="P-loop_NTPase"/>
</dbReference>
<dbReference type="EC" id="3.6.5.2" evidence="2"/>
<dbReference type="PRINTS" id="PR00449">
    <property type="entry name" value="RASTRNSFRMNG"/>
</dbReference>
<dbReference type="Gene3D" id="3.40.50.300">
    <property type="entry name" value="P-loop containing nucleotide triphosphate hydrolases"/>
    <property type="match status" value="1"/>
</dbReference>
<keyword evidence="5" id="KW-0342">GTP-binding</keyword>
<dbReference type="GO" id="GO:0003925">
    <property type="term" value="F:G protein activity"/>
    <property type="evidence" value="ECO:0007669"/>
    <property type="project" value="UniProtKB-EC"/>
</dbReference>
<evidence type="ECO:0000256" key="6">
    <source>
        <dbReference type="ARBA" id="ARBA00048098"/>
    </source>
</evidence>
<comment type="similarity">
    <text evidence="1">Belongs to the small GTPase superfamily. Ras family.</text>
</comment>
<evidence type="ECO:0000256" key="2">
    <source>
        <dbReference type="ARBA" id="ARBA00011984"/>
    </source>
</evidence>
<dbReference type="Proteomes" id="UP000694549">
    <property type="component" value="Unplaced"/>
</dbReference>
<organism evidence="7 8">
    <name type="scientific">Anas zonorhyncha</name>
    <name type="common">Eastern spot-billed duck</name>
    <dbReference type="NCBI Taxonomy" id="75864"/>
    <lineage>
        <taxon>Eukaryota</taxon>
        <taxon>Metazoa</taxon>
        <taxon>Chordata</taxon>
        <taxon>Craniata</taxon>
        <taxon>Vertebrata</taxon>
        <taxon>Euteleostomi</taxon>
        <taxon>Archelosauria</taxon>
        <taxon>Archosauria</taxon>
        <taxon>Dinosauria</taxon>
        <taxon>Saurischia</taxon>
        <taxon>Theropoda</taxon>
        <taxon>Coelurosauria</taxon>
        <taxon>Aves</taxon>
        <taxon>Neognathae</taxon>
        <taxon>Galloanserae</taxon>
        <taxon>Anseriformes</taxon>
        <taxon>Anatidae</taxon>
        <taxon>Anatinae</taxon>
        <taxon>Anas</taxon>
    </lineage>
</organism>
<dbReference type="Pfam" id="PF00071">
    <property type="entry name" value="Ras"/>
    <property type="match status" value="1"/>
</dbReference>
<name>A0A8B9UXU8_9AVES</name>
<dbReference type="Ensembl" id="ENSAZOT00000014759.1">
    <property type="protein sequence ID" value="ENSAZOP00000013738.1"/>
    <property type="gene ID" value="ENSAZOG00000008856.1"/>
</dbReference>
<keyword evidence="8" id="KW-1185">Reference proteome</keyword>
<comment type="catalytic activity">
    <reaction evidence="6">
        <text>GTP + H2O = GDP + phosphate + H(+)</text>
        <dbReference type="Rhea" id="RHEA:19669"/>
        <dbReference type="ChEBI" id="CHEBI:15377"/>
        <dbReference type="ChEBI" id="CHEBI:15378"/>
        <dbReference type="ChEBI" id="CHEBI:37565"/>
        <dbReference type="ChEBI" id="CHEBI:43474"/>
        <dbReference type="ChEBI" id="CHEBI:58189"/>
        <dbReference type="EC" id="3.6.5.2"/>
    </reaction>
</comment>
<keyword evidence="4" id="KW-0378">Hydrolase</keyword>
<dbReference type="SMART" id="SM00173">
    <property type="entry name" value="RAS"/>
    <property type="match status" value="1"/>
</dbReference>
<dbReference type="GO" id="GO:0005525">
    <property type="term" value="F:GTP binding"/>
    <property type="evidence" value="ECO:0007669"/>
    <property type="project" value="UniProtKB-KW"/>
</dbReference>
<dbReference type="InterPro" id="IPR051065">
    <property type="entry name" value="Ras-related_GTPase"/>
</dbReference>
<dbReference type="InterPro" id="IPR001806">
    <property type="entry name" value="Small_GTPase"/>
</dbReference>
<evidence type="ECO:0000256" key="4">
    <source>
        <dbReference type="ARBA" id="ARBA00022801"/>
    </source>
</evidence>
<evidence type="ECO:0000256" key="1">
    <source>
        <dbReference type="ARBA" id="ARBA00008344"/>
    </source>
</evidence>
<reference evidence="7" key="2">
    <citation type="submission" date="2025-09" db="UniProtKB">
        <authorList>
            <consortium name="Ensembl"/>
        </authorList>
    </citation>
    <scope>IDENTIFICATION</scope>
</reference>
<proteinExistence type="inferred from homology"/>
<sequence>MRLIPQDTMSQYSTNFLLLPIPEYPVLDCVPNKIIKLVVLGGSSVGKTALVVRFLTKRFIGDYEANTGALYSRKFTIDGEQISLQVQDTPFVSLEPFALMNLALGNEPKEMEPKVHLFVHLATHIHTRYSEYVSTLEEPRIMNRVERIDTACRDQAPLNPSPVAAGKSHWPDGHIHLSILHQRSPPLCPWFAMSFKSEASRDEGSRLLKG</sequence>
<reference evidence="7" key="1">
    <citation type="submission" date="2025-08" db="UniProtKB">
        <authorList>
            <consortium name="Ensembl"/>
        </authorList>
    </citation>
    <scope>IDENTIFICATION</scope>
</reference>
<accession>A0A8B9UXU8</accession>
<evidence type="ECO:0000256" key="5">
    <source>
        <dbReference type="ARBA" id="ARBA00023134"/>
    </source>
</evidence>
<protein>
    <recommendedName>
        <fullName evidence="2">small monomeric GTPase</fullName>
        <ecNumber evidence="2">3.6.5.2</ecNumber>
    </recommendedName>
</protein>
<dbReference type="AlphaFoldDB" id="A0A8B9UXU8"/>
<keyword evidence="3" id="KW-0547">Nucleotide-binding</keyword>
<evidence type="ECO:0000313" key="7">
    <source>
        <dbReference type="Ensembl" id="ENSAZOP00000013738.1"/>
    </source>
</evidence>
<evidence type="ECO:0000313" key="8">
    <source>
        <dbReference type="Proteomes" id="UP000694549"/>
    </source>
</evidence>
<evidence type="ECO:0000256" key="3">
    <source>
        <dbReference type="ARBA" id="ARBA00022741"/>
    </source>
</evidence>
<dbReference type="PANTHER" id="PTHR45704">
    <property type="entry name" value="RAS-LIKE FAMILY MEMBER 11"/>
    <property type="match status" value="1"/>
</dbReference>